<organism evidence="2 3">
    <name type="scientific">Dunaliella salina</name>
    <name type="common">Green alga</name>
    <name type="synonym">Protococcus salinus</name>
    <dbReference type="NCBI Taxonomy" id="3046"/>
    <lineage>
        <taxon>Eukaryota</taxon>
        <taxon>Viridiplantae</taxon>
        <taxon>Chlorophyta</taxon>
        <taxon>core chlorophytes</taxon>
        <taxon>Chlorophyceae</taxon>
        <taxon>CS clade</taxon>
        <taxon>Chlamydomonadales</taxon>
        <taxon>Dunaliellaceae</taxon>
        <taxon>Dunaliella</taxon>
    </lineage>
</organism>
<feature type="signal peptide" evidence="1">
    <location>
        <begin position="1"/>
        <end position="25"/>
    </location>
</feature>
<evidence type="ECO:0000256" key="1">
    <source>
        <dbReference type="SAM" id="SignalP"/>
    </source>
</evidence>
<feature type="non-terminal residue" evidence="2">
    <location>
        <position position="80"/>
    </location>
</feature>
<dbReference type="PROSITE" id="PS51257">
    <property type="entry name" value="PROKAR_LIPOPROTEIN"/>
    <property type="match status" value="1"/>
</dbReference>
<evidence type="ECO:0000313" key="3">
    <source>
        <dbReference type="Proteomes" id="UP000815325"/>
    </source>
</evidence>
<keyword evidence="1" id="KW-0732">Signal</keyword>
<dbReference type="Proteomes" id="UP000815325">
    <property type="component" value="Unassembled WGS sequence"/>
</dbReference>
<gene>
    <name evidence="2" type="ORF">DUNSADRAFT_6539</name>
</gene>
<dbReference type="EMBL" id="MU069678">
    <property type="protein sequence ID" value="KAF5836018.1"/>
    <property type="molecule type" value="Genomic_DNA"/>
</dbReference>
<comment type="caution">
    <text evidence="2">The sequence shown here is derived from an EMBL/GenBank/DDBJ whole genome shotgun (WGS) entry which is preliminary data.</text>
</comment>
<proteinExistence type="predicted"/>
<evidence type="ECO:0008006" key="4">
    <source>
        <dbReference type="Google" id="ProtNLM"/>
    </source>
</evidence>
<name>A0ABQ7GN40_DUNSA</name>
<reference evidence="2" key="1">
    <citation type="submission" date="2017-08" db="EMBL/GenBank/DDBJ databases">
        <authorList>
            <person name="Polle J.E."/>
            <person name="Barry K."/>
            <person name="Cushman J."/>
            <person name="Schmutz J."/>
            <person name="Tran D."/>
            <person name="Hathwaick L.T."/>
            <person name="Yim W.C."/>
            <person name="Jenkins J."/>
            <person name="Mckie-Krisberg Z.M."/>
            <person name="Prochnik S."/>
            <person name="Lindquist E."/>
            <person name="Dockter R.B."/>
            <person name="Adam C."/>
            <person name="Molina H."/>
            <person name="Bunkerborg J."/>
            <person name="Jin E."/>
            <person name="Buchheim M."/>
            <person name="Magnuson J."/>
        </authorList>
    </citation>
    <scope>NUCLEOTIDE SEQUENCE</scope>
    <source>
        <strain evidence="2">CCAP 19/18</strain>
    </source>
</reference>
<accession>A0ABQ7GN40</accession>
<sequence>MTESFCKSLLTCFFSALLLASSCSAKAASKHGKGQKRAASLPESIRFHPNHQPAPALREADMPVEFDWCKLGRCTSGWNQ</sequence>
<evidence type="ECO:0000313" key="2">
    <source>
        <dbReference type="EMBL" id="KAF5836018.1"/>
    </source>
</evidence>
<feature type="chain" id="PRO_5045080662" description="Secreted protein" evidence="1">
    <location>
        <begin position="26"/>
        <end position="80"/>
    </location>
</feature>
<keyword evidence="3" id="KW-1185">Reference proteome</keyword>
<protein>
    <recommendedName>
        <fullName evidence="4">Secreted protein</fullName>
    </recommendedName>
</protein>